<organism evidence="2 3">
    <name type="scientific">Hypsibius exemplaris</name>
    <name type="common">Freshwater tardigrade</name>
    <dbReference type="NCBI Taxonomy" id="2072580"/>
    <lineage>
        <taxon>Eukaryota</taxon>
        <taxon>Metazoa</taxon>
        <taxon>Ecdysozoa</taxon>
        <taxon>Tardigrada</taxon>
        <taxon>Eutardigrada</taxon>
        <taxon>Parachela</taxon>
        <taxon>Hypsibioidea</taxon>
        <taxon>Hypsibiidae</taxon>
        <taxon>Hypsibius</taxon>
    </lineage>
</organism>
<sequence>MNFNALTFLTSLLVVLLVGIAQSLPVSNDGRRENLVMITDAETFNGQQQLAATGQLIDEPTPLHPREKRHASKSGIFKYLLDHGMEHGDRFPETKKESAIVMPVLIRFG</sequence>
<evidence type="ECO:0000313" key="2">
    <source>
        <dbReference type="EMBL" id="OQV20971.1"/>
    </source>
</evidence>
<reference evidence="3" key="1">
    <citation type="submission" date="2017-01" db="EMBL/GenBank/DDBJ databases">
        <title>Comparative genomics of anhydrobiosis in the tardigrade Hypsibius dujardini.</title>
        <authorList>
            <person name="Yoshida Y."/>
            <person name="Koutsovoulos G."/>
            <person name="Laetsch D."/>
            <person name="Stevens L."/>
            <person name="Kumar S."/>
            <person name="Horikawa D."/>
            <person name="Ishino K."/>
            <person name="Komine S."/>
            <person name="Tomita M."/>
            <person name="Blaxter M."/>
            <person name="Arakawa K."/>
        </authorList>
    </citation>
    <scope>NUCLEOTIDE SEQUENCE [LARGE SCALE GENOMIC DNA]</scope>
    <source>
        <strain evidence="3">Z151</strain>
    </source>
</reference>
<comment type="caution">
    <text evidence="2">The sequence shown here is derived from an EMBL/GenBank/DDBJ whole genome shotgun (WGS) entry which is preliminary data.</text>
</comment>
<evidence type="ECO:0000313" key="3">
    <source>
        <dbReference type="Proteomes" id="UP000192578"/>
    </source>
</evidence>
<keyword evidence="3" id="KW-1185">Reference proteome</keyword>
<feature type="chain" id="PRO_5012890344" evidence="1">
    <location>
        <begin position="24"/>
        <end position="109"/>
    </location>
</feature>
<gene>
    <name evidence="2" type="ORF">BV898_05046</name>
</gene>
<dbReference type="AlphaFoldDB" id="A0A1W0X0H4"/>
<keyword evidence="1" id="KW-0732">Signal</keyword>
<dbReference type="Proteomes" id="UP000192578">
    <property type="component" value="Unassembled WGS sequence"/>
</dbReference>
<feature type="signal peptide" evidence="1">
    <location>
        <begin position="1"/>
        <end position="23"/>
    </location>
</feature>
<proteinExistence type="predicted"/>
<protein>
    <submittedName>
        <fullName evidence="2">Uncharacterized protein</fullName>
    </submittedName>
</protein>
<evidence type="ECO:0000256" key="1">
    <source>
        <dbReference type="SAM" id="SignalP"/>
    </source>
</evidence>
<accession>A0A1W0X0H4</accession>
<name>A0A1W0X0H4_HYPEX</name>
<dbReference type="EMBL" id="MTYJ01000026">
    <property type="protein sequence ID" value="OQV20971.1"/>
    <property type="molecule type" value="Genomic_DNA"/>
</dbReference>